<name>A0A1X6NPM5_PORUM</name>
<protein>
    <submittedName>
        <fullName evidence="2">Uncharacterized protein</fullName>
    </submittedName>
</protein>
<dbReference type="Proteomes" id="UP000218209">
    <property type="component" value="Unassembled WGS sequence"/>
</dbReference>
<sequence length="166" mass="17585">MWRLGWFRRARAGVFIAAPPSPPLLRPLAAPCTTRLAAAVPRLAGVAAARRQPRRQSPERPVANAVAGGRAASRRAGRRAASTGGEPRPVGGPLRVTAARDAATGGGDVGPTTPRPRPPLRLRRRLQRRLRRPRPLPPPVHSAADLAAGRAWPRANPAGCGRAPRP</sequence>
<dbReference type="EMBL" id="KV919234">
    <property type="protein sequence ID" value="OSX70599.1"/>
    <property type="molecule type" value="Genomic_DNA"/>
</dbReference>
<organism evidence="2 3">
    <name type="scientific">Porphyra umbilicalis</name>
    <name type="common">Purple laver</name>
    <name type="synonym">Red alga</name>
    <dbReference type="NCBI Taxonomy" id="2786"/>
    <lineage>
        <taxon>Eukaryota</taxon>
        <taxon>Rhodophyta</taxon>
        <taxon>Bangiophyceae</taxon>
        <taxon>Bangiales</taxon>
        <taxon>Bangiaceae</taxon>
        <taxon>Porphyra</taxon>
    </lineage>
</organism>
<evidence type="ECO:0000313" key="3">
    <source>
        <dbReference type="Proteomes" id="UP000218209"/>
    </source>
</evidence>
<proteinExistence type="predicted"/>
<evidence type="ECO:0000313" key="2">
    <source>
        <dbReference type="EMBL" id="OSX70599.1"/>
    </source>
</evidence>
<evidence type="ECO:0000256" key="1">
    <source>
        <dbReference type="SAM" id="MobiDB-lite"/>
    </source>
</evidence>
<reference evidence="2 3" key="1">
    <citation type="submission" date="2017-03" db="EMBL/GenBank/DDBJ databases">
        <title>WGS assembly of Porphyra umbilicalis.</title>
        <authorList>
            <person name="Brawley S.H."/>
            <person name="Blouin N.A."/>
            <person name="Ficko-Blean E."/>
            <person name="Wheeler G.L."/>
            <person name="Lohr M."/>
            <person name="Goodson H.V."/>
            <person name="Jenkins J.W."/>
            <person name="Blaby-Haas C.E."/>
            <person name="Helliwell K.E."/>
            <person name="Chan C."/>
            <person name="Marriage T."/>
            <person name="Bhattacharya D."/>
            <person name="Klein A.S."/>
            <person name="Badis Y."/>
            <person name="Brodie J."/>
            <person name="Cao Y."/>
            <person name="Collen J."/>
            <person name="Dittami S.M."/>
            <person name="Gachon C.M."/>
            <person name="Green B.R."/>
            <person name="Karpowicz S."/>
            <person name="Kim J.W."/>
            <person name="Kudahl U."/>
            <person name="Lin S."/>
            <person name="Michel G."/>
            <person name="Mittag M."/>
            <person name="Olson B.J."/>
            <person name="Pangilinan J."/>
            <person name="Peng Y."/>
            <person name="Qiu H."/>
            <person name="Shu S."/>
            <person name="Singer J.T."/>
            <person name="Smith A.G."/>
            <person name="Sprecher B.N."/>
            <person name="Wagner V."/>
            <person name="Wang W."/>
            <person name="Wang Z.-Y."/>
            <person name="Yan J."/>
            <person name="Yarish C."/>
            <person name="Zoeuner-Riek S."/>
            <person name="Zhuang Y."/>
            <person name="Zou Y."/>
            <person name="Lindquist E.A."/>
            <person name="Grimwood J."/>
            <person name="Barry K."/>
            <person name="Rokhsar D.S."/>
            <person name="Schmutz J."/>
            <person name="Stiller J.W."/>
            <person name="Grossman A.R."/>
            <person name="Prochnik S.E."/>
        </authorList>
    </citation>
    <scope>NUCLEOTIDE SEQUENCE [LARGE SCALE GENOMIC DNA]</scope>
    <source>
        <strain evidence="2">4086291</strain>
    </source>
</reference>
<feature type="compositionally biased region" description="Basic residues" evidence="1">
    <location>
        <begin position="118"/>
        <end position="134"/>
    </location>
</feature>
<feature type="compositionally biased region" description="Low complexity" evidence="1">
    <location>
        <begin position="59"/>
        <end position="71"/>
    </location>
</feature>
<keyword evidence="3" id="KW-1185">Reference proteome</keyword>
<feature type="region of interest" description="Disordered" evidence="1">
    <location>
        <begin position="48"/>
        <end position="166"/>
    </location>
</feature>
<gene>
    <name evidence="2" type="ORF">BU14_0713s0003</name>
</gene>
<accession>A0A1X6NPM5</accession>
<dbReference type="AlphaFoldDB" id="A0A1X6NPM5"/>